<evidence type="ECO:0000259" key="5">
    <source>
        <dbReference type="Pfam" id="PF13382"/>
    </source>
</evidence>
<comment type="caution">
    <text evidence="6">The sequence shown here is derived from an EMBL/GenBank/DDBJ whole genome shotgun (WGS) entry which is preliminary data.</text>
</comment>
<dbReference type="EC" id="3.5.4.2" evidence="2"/>
<evidence type="ECO:0000256" key="1">
    <source>
        <dbReference type="ARBA" id="ARBA00006773"/>
    </source>
</evidence>
<dbReference type="Pfam" id="PF01979">
    <property type="entry name" value="Amidohydro_1"/>
    <property type="match status" value="1"/>
</dbReference>
<comment type="similarity">
    <text evidence="1">Belongs to the metallo-dependent hydrolases superfamily. Adenine deaminase family.</text>
</comment>
<reference evidence="6 7" key="1">
    <citation type="submission" date="2019-03" db="EMBL/GenBank/DDBJ databases">
        <title>Genomic Encyclopedia of Type Strains, Phase IV (KMG-IV): sequencing the most valuable type-strain genomes for metagenomic binning, comparative biology and taxonomic classification.</title>
        <authorList>
            <person name="Goeker M."/>
        </authorList>
    </citation>
    <scope>NUCLEOTIDE SEQUENCE [LARGE SCALE GENOMIC DNA]</scope>
    <source>
        <strain evidence="6 7">DSM 45934</strain>
    </source>
</reference>
<feature type="domain" description="Adenine deaminase C-terminal" evidence="5">
    <location>
        <begin position="408"/>
        <end position="571"/>
    </location>
</feature>
<gene>
    <name evidence="6" type="ORF">EV192_103302</name>
</gene>
<accession>A0A4R2JP12</accession>
<dbReference type="EMBL" id="SLWS01000003">
    <property type="protein sequence ID" value="TCO60727.1"/>
    <property type="molecule type" value="Genomic_DNA"/>
</dbReference>
<dbReference type="AlphaFoldDB" id="A0A4R2JP12"/>
<evidence type="ECO:0000259" key="4">
    <source>
        <dbReference type="Pfam" id="PF01979"/>
    </source>
</evidence>
<protein>
    <recommendedName>
        <fullName evidence="2">adenine deaminase</fullName>
        <ecNumber evidence="2">3.5.4.2</ecNumber>
    </recommendedName>
</protein>
<sequence>MAGKFSLLLKDCQLVNVCSGEIYPTDIAIDGEKIVSIDRANHADAAEVVDCAGLYAMPGLIDPHMHVDTTSLWPGELARVLVPLGTTTVFVDMSNVITTGGPAAVRGLIDSFEGLPLRAFFAMASYSPLDPTRETVAYELKLDDLATMLSWPESVSIGETVSSKILAGDEEYLSRIALCLRHGHRVSGHGGDLPPGQESAFDAYVAAGIRDDHCVMRPRDIPPRLRRGLSLFTVESSGRENLTNGLAAYVRDAGIPTRHLHFCIDNITVMSMVGDGFGYLDRSVRVAMDAGLPPVDVIRMGTLNTAEHYRKSHLIGSVTPGRLADVLLVRELDQFPPEIVVTGGRVVARKGELVVDVPKPRFPRAYRESIRLHESVSAARLALPAPPGAAEVDVRVIQVNDQDAALNKSAGATLPVVGGLVRPDPAQDVLKFCVVERYDRNGNVAVGFAKGFGLKRGAIATSVSVPSNNIVAVGTTDEEIWAAIRHVTAIQGGYAVVAGGDVLAEVRLPVGGIISEEPFEDVVAAIRDAERIAGQALDCALLNPLRALTATVLPTLPDYGMTDLGLVDVAARRFVPVLESAR</sequence>
<evidence type="ECO:0000313" key="7">
    <source>
        <dbReference type="Proteomes" id="UP000295680"/>
    </source>
</evidence>
<evidence type="ECO:0000256" key="3">
    <source>
        <dbReference type="ARBA" id="ARBA00047720"/>
    </source>
</evidence>
<comment type="catalytic activity">
    <reaction evidence="3">
        <text>adenine + H2O + H(+) = hypoxanthine + NH4(+)</text>
        <dbReference type="Rhea" id="RHEA:23688"/>
        <dbReference type="ChEBI" id="CHEBI:15377"/>
        <dbReference type="ChEBI" id="CHEBI:15378"/>
        <dbReference type="ChEBI" id="CHEBI:16708"/>
        <dbReference type="ChEBI" id="CHEBI:17368"/>
        <dbReference type="ChEBI" id="CHEBI:28938"/>
        <dbReference type="EC" id="3.5.4.2"/>
    </reaction>
</comment>
<dbReference type="Gene3D" id="2.30.40.10">
    <property type="entry name" value="Urease, subunit C, domain 1"/>
    <property type="match status" value="1"/>
</dbReference>
<evidence type="ECO:0000256" key="2">
    <source>
        <dbReference type="ARBA" id="ARBA00012782"/>
    </source>
</evidence>
<dbReference type="Gene3D" id="3.20.20.140">
    <property type="entry name" value="Metal-dependent hydrolases"/>
    <property type="match status" value="1"/>
</dbReference>
<organism evidence="6 7">
    <name type="scientific">Actinocrispum wychmicini</name>
    <dbReference type="NCBI Taxonomy" id="1213861"/>
    <lineage>
        <taxon>Bacteria</taxon>
        <taxon>Bacillati</taxon>
        <taxon>Actinomycetota</taxon>
        <taxon>Actinomycetes</taxon>
        <taxon>Pseudonocardiales</taxon>
        <taxon>Pseudonocardiaceae</taxon>
        <taxon>Actinocrispum</taxon>
    </lineage>
</organism>
<dbReference type="InterPro" id="IPR032466">
    <property type="entry name" value="Metal_Hydrolase"/>
</dbReference>
<dbReference type="InterPro" id="IPR006680">
    <property type="entry name" value="Amidohydro-rel"/>
</dbReference>
<dbReference type="SUPFAM" id="SSF51556">
    <property type="entry name" value="Metallo-dependent hydrolases"/>
    <property type="match status" value="1"/>
</dbReference>
<keyword evidence="7" id="KW-1185">Reference proteome</keyword>
<proteinExistence type="inferred from homology"/>
<dbReference type="PANTHER" id="PTHR43135">
    <property type="entry name" value="ALPHA-D-RIBOSE 1-METHYLPHOSPHONATE 5-TRIPHOSPHATE DIPHOSPHATASE"/>
    <property type="match status" value="1"/>
</dbReference>
<dbReference type="RefSeq" id="WP_132115925.1">
    <property type="nucleotide sequence ID" value="NZ_SLWS01000003.1"/>
</dbReference>
<dbReference type="Pfam" id="PF13382">
    <property type="entry name" value="Adenine_deam_C"/>
    <property type="match status" value="1"/>
</dbReference>
<dbReference type="InterPro" id="IPR026912">
    <property type="entry name" value="Adenine_deam_C"/>
</dbReference>
<name>A0A4R2JP12_9PSEU</name>
<dbReference type="OrthoDB" id="3366604at2"/>
<dbReference type="PANTHER" id="PTHR43135:SF3">
    <property type="entry name" value="ALPHA-D-RIBOSE 1-METHYLPHOSPHONATE 5-TRIPHOSPHATE DIPHOSPHATASE"/>
    <property type="match status" value="1"/>
</dbReference>
<dbReference type="Proteomes" id="UP000295680">
    <property type="component" value="Unassembled WGS sequence"/>
</dbReference>
<dbReference type="GO" id="GO:0000034">
    <property type="term" value="F:adenine deaminase activity"/>
    <property type="evidence" value="ECO:0007669"/>
    <property type="project" value="UniProtKB-EC"/>
</dbReference>
<dbReference type="SUPFAM" id="SSF51338">
    <property type="entry name" value="Composite domain of metallo-dependent hydrolases"/>
    <property type="match status" value="1"/>
</dbReference>
<feature type="domain" description="Amidohydrolase-related" evidence="4">
    <location>
        <begin position="260"/>
        <end position="347"/>
    </location>
</feature>
<dbReference type="InterPro" id="IPR011059">
    <property type="entry name" value="Metal-dep_hydrolase_composite"/>
</dbReference>
<dbReference type="InterPro" id="IPR051781">
    <property type="entry name" value="Metallo-dep_Hydrolase"/>
</dbReference>
<evidence type="ECO:0000313" key="6">
    <source>
        <dbReference type="EMBL" id="TCO60727.1"/>
    </source>
</evidence>